<organism evidence="2">
    <name type="scientific">Arion vulgaris</name>
    <dbReference type="NCBI Taxonomy" id="1028688"/>
    <lineage>
        <taxon>Eukaryota</taxon>
        <taxon>Metazoa</taxon>
        <taxon>Spiralia</taxon>
        <taxon>Lophotrochozoa</taxon>
        <taxon>Mollusca</taxon>
        <taxon>Gastropoda</taxon>
        <taxon>Heterobranchia</taxon>
        <taxon>Euthyneura</taxon>
        <taxon>Panpulmonata</taxon>
        <taxon>Eupulmonata</taxon>
        <taxon>Stylommatophora</taxon>
        <taxon>Helicina</taxon>
        <taxon>Arionoidea</taxon>
        <taxon>Arionidae</taxon>
        <taxon>Arion</taxon>
    </lineage>
</organism>
<feature type="non-terminal residue" evidence="2">
    <location>
        <position position="150"/>
    </location>
</feature>
<protein>
    <submittedName>
        <fullName evidence="2">Uncharacterized protein</fullName>
    </submittedName>
</protein>
<feature type="non-terminal residue" evidence="2">
    <location>
        <position position="1"/>
    </location>
</feature>
<proteinExistence type="predicted"/>
<name>A0A0B6ZI17_9EUPU</name>
<gene>
    <name evidence="2" type="primary">ORF65456</name>
</gene>
<feature type="transmembrane region" description="Helical" evidence="1">
    <location>
        <begin position="96"/>
        <end position="116"/>
    </location>
</feature>
<dbReference type="AlphaFoldDB" id="A0A0B6ZI17"/>
<sequence length="150" mass="16780">RSGITCPPGHVLQTATTGHDVCVQCQTGATHLPATNTVPVCRDGQYIYNISDGTFVCQQWIDVTSSLETNNITGNGNITQVCQTPIHSEHHGQFRVYSILLFTLAILVDILYVFLYSRNFLKRNSRYFSRRDSRTAERVSRMIGTVGINL</sequence>
<keyword evidence="1" id="KW-0812">Transmembrane</keyword>
<keyword evidence="1" id="KW-0472">Membrane</keyword>
<evidence type="ECO:0000313" key="2">
    <source>
        <dbReference type="EMBL" id="CEK68193.1"/>
    </source>
</evidence>
<dbReference type="EMBL" id="HACG01021328">
    <property type="protein sequence ID" value="CEK68193.1"/>
    <property type="molecule type" value="Transcribed_RNA"/>
</dbReference>
<accession>A0A0B6ZI17</accession>
<evidence type="ECO:0000256" key="1">
    <source>
        <dbReference type="SAM" id="Phobius"/>
    </source>
</evidence>
<reference evidence="2" key="1">
    <citation type="submission" date="2014-12" db="EMBL/GenBank/DDBJ databases">
        <title>Insight into the proteome of Arion vulgaris.</title>
        <authorList>
            <person name="Aradska J."/>
            <person name="Bulat T."/>
            <person name="Smidak R."/>
            <person name="Sarate P."/>
            <person name="Gangsoo J."/>
            <person name="Sialana F."/>
            <person name="Bilban M."/>
            <person name="Lubec G."/>
        </authorList>
    </citation>
    <scope>NUCLEOTIDE SEQUENCE</scope>
    <source>
        <tissue evidence="2">Skin</tissue>
    </source>
</reference>
<keyword evidence="1" id="KW-1133">Transmembrane helix</keyword>